<organism evidence="2 3">
    <name type="scientific">Olea europaea subsp. europaea</name>
    <dbReference type="NCBI Taxonomy" id="158383"/>
    <lineage>
        <taxon>Eukaryota</taxon>
        <taxon>Viridiplantae</taxon>
        <taxon>Streptophyta</taxon>
        <taxon>Embryophyta</taxon>
        <taxon>Tracheophyta</taxon>
        <taxon>Spermatophyta</taxon>
        <taxon>Magnoliopsida</taxon>
        <taxon>eudicotyledons</taxon>
        <taxon>Gunneridae</taxon>
        <taxon>Pentapetalae</taxon>
        <taxon>asterids</taxon>
        <taxon>lamiids</taxon>
        <taxon>Lamiales</taxon>
        <taxon>Oleaceae</taxon>
        <taxon>Oleeae</taxon>
        <taxon>Olea</taxon>
    </lineage>
</organism>
<gene>
    <name evidence="2" type="ORF">OLEA9_A038028</name>
</gene>
<dbReference type="EMBL" id="CACTIH010007333">
    <property type="protein sequence ID" value="CAA3010084.1"/>
    <property type="molecule type" value="Genomic_DNA"/>
</dbReference>
<evidence type="ECO:0000256" key="1">
    <source>
        <dbReference type="SAM" id="MobiDB-lite"/>
    </source>
</evidence>
<reference evidence="2 3" key="1">
    <citation type="submission" date="2019-12" db="EMBL/GenBank/DDBJ databases">
        <authorList>
            <person name="Alioto T."/>
            <person name="Alioto T."/>
            <person name="Gomez Garrido J."/>
        </authorList>
    </citation>
    <scope>NUCLEOTIDE SEQUENCE [LARGE SCALE GENOMIC DNA]</scope>
</reference>
<dbReference type="Gramene" id="OE9A038028T1">
    <property type="protein sequence ID" value="OE9A038028C1"/>
    <property type="gene ID" value="OE9A038028"/>
</dbReference>
<name>A0A8S0TVT3_OLEEU</name>
<protein>
    <submittedName>
        <fullName evidence="2">Uncharacterized protein</fullName>
    </submittedName>
</protein>
<evidence type="ECO:0000313" key="2">
    <source>
        <dbReference type="EMBL" id="CAA3010084.1"/>
    </source>
</evidence>
<keyword evidence="3" id="KW-1185">Reference proteome</keyword>
<dbReference type="Proteomes" id="UP000594638">
    <property type="component" value="Unassembled WGS sequence"/>
</dbReference>
<sequence length="106" mass="11625">MAHISQKTLLHCRPVVPFPSASPNPQSSADSPFLLLQPRNHPKSLPIAPSDFTDFTAKNTVTLSTCRSLPFSFAQSPIASRRPLPSPSATKLPQIPPNHSFRFHSK</sequence>
<feature type="region of interest" description="Disordered" evidence="1">
    <location>
        <begin position="14"/>
        <end position="47"/>
    </location>
</feature>
<evidence type="ECO:0000313" key="3">
    <source>
        <dbReference type="Proteomes" id="UP000594638"/>
    </source>
</evidence>
<accession>A0A8S0TVT3</accession>
<dbReference type="AlphaFoldDB" id="A0A8S0TVT3"/>
<comment type="caution">
    <text evidence="2">The sequence shown here is derived from an EMBL/GenBank/DDBJ whole genome shotgun (WGS) entry which is preliminary data.</text>
</comment>
<proteinExistence type="predicted"/>
<feature type="region of interest" description="Disordered" evidence="1">
    <location>
        <begin position="77"/>
        <end position="106"/>
    </location>
</feature>